<evidence type="ECO:0000256" key="1">
    <source>
        <dbReference type="SAM" id="SignalP"/>
    </source>
</evidence>
<dbReference type="EMBL" id="KL142422">
    <property type="protein sequence ID" value="KDR66620.1"/>
    <property type="molecule type" value="Genomic_DNA"/>
</dbReference>
<protein>
    <recommendedName>
        <fullName evidence="4">Hydrophobic surface binding protein</fullName>
    </recommendedName>
</protein>
<proteinExistence type="predicted"/>
<name>A0A067S6Z2_GALM3</name>
<gene>
    <name evidence="2" type="ORF">GALMADRAFT_80725</name>
</gene>
<dbReference type="Pfam" id="PF12296">
    <property type="entry name" value="HsbA"/>
    <property type="match status" value="1"/>
</dbReference>
<organism evidence="2 3">
    <name type="scientific">Galerina marginata (strain CBS 339.88)</name>
    <dbReference type="NCBI Taxonomy" id="685588"/>
    <lineage>
        <taxon>Eukaryota</taxon>
        <taxon>Fungi</taxon>
        <taxon>Dikarya</taxon>
        <taxon>Basidiomycota</taxon>
        <taxon>Agaricomycotina</taxon>
        <taxon>Agaricomycetes</taxon>
        <taxon>Agaricomycetidae</taxon>
        <taxon>Agaricales</taxon>
        <taxon>Agaricineae</taxon>
        <taxon>Strophariaceae</taxon>
        <taxon>Galerina</taxon>
    </lineage>
</organism>
<dbReference type="GO" id="GO:0005576">
    <property type="term" value="C:extracellular region"/>
    <property type="evidence" value="ECO:0007669"/>
    <property type="project" value="TreeGrafter"/>
</dbReference>
<keyword evidence="1" id="KW-0732">Signal</keyword>
<dbReference type="AlphaFoldDB" id="A0A067S6Z2"/>
<evidence type="ECO:0000313" key="2">
    <source>
        <dbReference type="EMBL" id="KDR66620.1"/>
    </source>
</evidence>
<dbReference type="PANTHER" id="PTHR38123:SF1">
    <property type="entry name" value="HYDROPHOBIC SURFACE BINDING PROTEIN"/>
    <property type="match status" value="1"/>
</dbReference>
<sequence>MKVQTALAILASLVSGILAATVADVQSDISTIASQISTLDNAITAFPATGGSLLNALAIHTDSTNLVTSVNKGTTDVTAVTPKPFSEADGKSILSAVQAFEPGILDALKEIVIKKPAFQALPLGGIPALVKQDLINLNASTFAFEAALIASAPADLIPTANSIKSTVDAAFATAIAAYS</sequence>
<dbReference type="PANTHER" id="PTHR38123">
    <property type="entry name" value="CELL WALL SERINE-THREONINE-RICH GALACTOMANNOPROTEIN MP1 (AFU_ORTHOLOGUE AFUA_4G03240)"/>
    <property type="match status" value="1"/>
</dbReference>
<keyword evidence="3" id="KW-1185">Reference proteome</keyword>
<feature type="chain" id="PRO_5001648301" description="Hydrophobic surface binding protein" evidence="1">
    <location>
        <begin position="20"/>
        <end position="179"/>
    </location>
</feature>
<dbReference type="Gene3D" id="1.20.1280.140">
    <property type="match status" value="1"/>
</dbReference>
<evidence type="ECO:0008006" key="4">
    <source>
        <dbReference type="Google" id="ProtNLM"/>
    </source>
</evidence>
<dbReference type="HOGENOM" id="CLU_099165_2_0_1"/>
<feature type="signal peptide" evidence="1">
    <location>
        <begin position="1"/>
        <end position="19"/>
    </location>
</feature>
<dbReference type="STRING" id="685588.A0A067S6Z2"/>
<dbReference type="InterPro" id="IPR021054">
    <property type="entry name" value="Cell_wall_mannoprotein_1"/>
</dbReference>
<dbReference type="Proteomes" id="UP000027222">
    <property type="component" value="Unassembled WGS sequence"/>
</dbReference>
<evidence type="ECO:0000313" key="3">
    <source>
        <dbReference type="Proteomes" id="UP000027222"/>
    </source>
</evidence>
<reference evidence="3" key="1">
    <citation type="journal article" date="2014" name="Proc. Natl. Acad. Sci. U.S.A.">
        <title>Extensive sampling of basidiomycete genomes demonstrates inadequacy of the white-rot/brown-rot paradigm for wood decay fungi.</title>
        <authorList>
            <person name="Riley R."/>
            <person name="Salamov A.A."/>
            <person name="Brown D.W."/>
            <person name="Nagy L.G."/>
            <person name="Floudas D."/>
            <person name="Held B.W."/>
            <person name="Levasseur A."/>
            <person name="Lombard V."/>
            <person name="Morin E."/>
            <person name="Otillar R."/>
            <person name="Lindquist E.A."/>
            <person name="Sun H."/>
            <person name="LaButti K.M."/>
            <person name="Schmutz J."/>
            <person name="Jabbour D."/>
            <person name="Luo H."/>
            <person name="Baker S.E."/>
            <person name="Pisabarro A.G."/>
            <person name="Walton J.D."/>
            <person name="Blanchette R.A."/>
            <person name="Henrissat B."/>
            <person name="Martin F."/>
            <person name="Cullen D."/>
            <person name="Hibbett D.S."/>
            <person name="Grigoriev I.V."/>
        </authorList>
    </citation>
    <scope>NUCLEOTIDE SEQUENCE [LARGE SCALE GENOMIC DNA]</scope>
    <source>
        <strain evidence="3">CBS 339.88</strain>
    </source>
</reference>
<dbReference type="OrthoDB" id="3485059at2759"/>
<accession>A0A067S6Z2</accession>